<feature type="chain" id="PRO_5013607845" description="Kazal-like domain-containing protein" evidence="3">
    <location>
        <begin position="23"/>
        <end position="399"/>
    </location>
</feature>
<dbReference type="Gene3D" id="3.30.60.30">
    <property type="match status" value="1"/>
</dbReference>
<dbReference type="InterPro" id="IPR002350">
    <property type="entry name" value="Kazal_dom"/>
</dbReference>
<evidence type="ECO:0000256" key="2">
    <source>
        <dbReference type="SAM" id="MobiDB-lite"/>
    </source>
</evidence>
<dbReference type="EMBL" id="PEZD01000036">
    <property type="protein sequence ID" value="PIS17258.1"/>
    <property type="molecule type" value="Genomic_DNA"/>
</dbReference>
<organism evidence="5 6">
    <name type="scientific">Candidatus Nealsonbacteria bacterium CG09_land_8_20_14_0_10_42_14</name>
    <dbReference type="NCBI Taxonomy" id="1974707"/>
    <lineage>
        <taxon>Bacteria</taxon>
        <taxon>Candidatus Nealsoniibacteriota</taxon>
    </lineage>
</organism>
<feature type="signal peptide" evidence="3">
    <location>
        <begin position="1"/>
        <end position="22"/>
    </location>
</feature>
<evidence type="ECO:0000259" key="4">
    <source>
        <dbReference type="PROSITE" id="PS51465"/>
    </source>
</evidence>
<sequence>MNIFKIGLLSFAVLFVAGIATAQETTNATEVSSEVALDEEVTPEDLGVSEPNLLPDSPFYFLKNWGRTIQSALTFDSVKKAELREKFTNEKLVEVKKMVAQNRNREEIEKAVRNYQQEVEEVARVTERIRERAEENEQVGQFLDKFIQQQTLHQRVLQKLEEQVPTEVAEKIAEAREAYIEKFGEVITRLENKENIQERLENNLQEIKGSEFKDFKNLEILKELEEKVPEEAKEAIRHAKENTLRRLETKIEQLPQETLERFKTYTETISGVKKRQVEILEDLKEKLEEKPAVLEKIIESTEGIRERIEVKERERTEGNTGVCIQLWDPVCGKDGKTYSNSCFASLAGVEVSQKGTCPSSGQQIQSRVQTQTETQTQTQSQVRTQLEELQQQLKQLQGQ</sequence>
<keyword evidence="3" id="KW-0732">Signal</keyword>
<feature type="coiled-coil region" evidence="1">
    <location>
        <begin position="190"/>
        <end position="290"/>
    </location>
</feature>
<evidence type="ECO:0000313" key="5">
    <source>
        <dbReference type="EMBL" id="PIS17258.1"/>
    </source>
</evidence>
<dbReference type="InterPro" id="IPR043725">
    <property type="entry name" value="DUF5667"/>
</dbReference>
<dbReference type="AlphaFoldDB" id="A0A2H0WZ85"/>
<dbReference type="SUPFAM" id="SSF100895">
    <property type="entry name" value="Kazal-type serine protease inhibitors"/>
    <property type="match status" value="1"/>
</dbReference>
<feature type="region of interest" description="Disordered" evidence="2">
    <location>
        <begin position="358"/>
        <end position="379"/>
    </location>
</feature>
<dbReference type="Pfam" id="PF00050">
    <property type="entry name" value="Kazal_1"/>
    <property type="match status" value="1"/>
</dbReference>
<dbReference type="Proteomes" id="UP000229675">
    <property type="component" value="Unassembled WGS sequence"/>
</dbReference>
<feature type="compositionally biased region" description="Low complexity" evidence="2">
    <location>
        <begin position="365"/>
        <end position="379"/>
    </location>
</feature>
<proteinExistence type="predicted"/>
<feature type="coiled-coil region" evidence="1">
    <location>
        <begin position="98"/>
        <end position="136"/>
    </location>
</feature>
<reference evidence="6" key="1">
    <citation type="submission" date="2017-09" db="EMBL/GenBank/DDBJ databases">
        <title>Depth-based differentiation of microbial function through sediment-hosted aquifers and enrichment of novel symbionts in the deep terrestrial subsurface.</title>
        <authorList>
            <person name="Probst A.J."/>
            <person name="Ladd B."/>
            <person name="Jarett J.K."/>
            <person name="Geller-Mcgrath D.E."/>
            <person name="Sieber C.M.K."/>
            <person name="Emerson J.B."/>
            <person name="Anantharaman K."/>
            <person name="Thomas B.C."/>
            <person name="Malmstrom R."/>
            <person name="Stieglmeier M."/>
            <person name="Klingl A."/>
            <person name="Woyke T."/>
            <person name="Ryan C.M."/>
            <person name="Banfield J.F."/>
        </authorList>
    </citation>
    <scope>NUCLEOTIDE SEQUENCE [LARGE SCALE GENOMIC DNA]</scope>
</reference>
<keyword evidence="1" id="KW-0175">Coiled coil</keyword>
<dbReference type="InterPro" id="IPR036058">
    <property type="entry name" value="Kazal_dom_sf"/>
</dbReference>
<name>A0A2H0WZ85_9BACT</name>
<dbReference type="CDD" id="cd00104">
    <property type="entry name" value="KAZAL_FS"/>
    <property type="match status" value="1"/>
</dbReference>
<comment type="caution">
    <text evidence="5">The sequence shown here is derived from an EMBL/GenBank/DDBJ whole genome shotgun (WGS) entry which is preliminary data.</text>
</comment>
<dbReference type="Pfam" id="PF18915">
    <property type="entry name" value="DUF5667"/>
    <property type="match status" value="1"/>
</dbReference>
<protein>
    <recommendedName>
        <fullName evidence="4">Kazal-like domain-containing protein</fullName>
    </recommendedName>
</protein>
<dbReference type="PROSITE" id="PS51465">
    <property type="entry name" value="KAZAL_2"/>
    <property type="match status" value="1"/>
</dbReference>
<evidence type="ECO:0000256" key="3">
    <source>
        <dbReference type="SAM" id="SignalP"/>
    </source>
</evidence>
<evidence type="ECO:0000313" key="6">
    <source>
        <dbReference type="Proteomes" id="UP000229675"/>
    </source>
</evidence>
<feature type="domain" description="Kazal-like" evidence="4">
    <location>
        <begin position="323"/>
        <end position="359"/>
    </location>
</feature>
<accession>A0A2H0WZ85</accession>
<evidence type="ECO:0000256" key="1">
    <source>
        <dbReference type="SAM" id="Coils"/>
    </source>
</evidence>
<dbReference type="SMART" id="SM00280">
    <property type="entry name" value="KAZAL"/>
    <property type="match status" value="1"/>
</dbReference>
<gene>
    <name evidence="5" type="ORF">COT59_01655</name>
</gene>